<organism evidence="2 3">
    <name type="scientific">Komagataeibacter medellinensis (strain NBRC 3288 / BCRC 11682 / LMG 1693 / Kondo 51)</name>
    <name type="common">Gluconacetobacter medellinensis</name>
    <dbReference type="NCBI Taxonomy" id="634177"/>
    <lineage>
        <taxon>Bacteria</taxon>
        <taxon>Pseudomonadati</taxon>
        <taxon>Pseudomonadota</taxon>
        <taxon>Alphaproteobacteria</taxon>
        <taxon>Acetobacterales</taxon>
        <taxon>Acetobacteraceae</taxon>
        <taxon>Komagataeibacter</taxon>
    </lineage>
</organism>
<dbReference type="KEGG" id="gxy:GLX_18710"/>
<evidence type="ECO:0000313" key="2">
    <source>
        <dbReference type="EMBL" id="BAK84283.1"/>
    </source>
</evidence>
<gene>
    <name evidence="2" type="ordered locus">GLX_18710</name>
</gene>
<dbReference type="HOGENOM" id="CLU_055261_15_7_5"/>
<feature type="domain" description="Insertion element IS402-like" evidence="1">
    <location>
        <begin position="7"/>
        <end position="45"/>
    </location>
</feature>
<accession>G2I025</accession>
<sequence>MSDLFWLTDEQMERLRPFFPKSHGKPRVDDRRVLSGIIFVNRNGMR</sequence>
<evidence type="ECO:0000313" key="3">
    <source>
        <dbReference type="Proteomes" id="UP000009044"/>
    </source>
</evidence>
<dbReference type="EMBL" id="AP012159">
    <property type="protein sequence ID" value="BAK84283.1"/>
    <property type="molecule type" value="Genomic_DNA"/>
</dbReference>
<name>G2I025_KOMMN</name>
<dbReference type="PATRIC" id="fig|634177.7.peg.2125"/>
<dbReference type="Pfam" id="PF13340">
    <property type="entry name" value="DUF4096"/>
    <property type="match status" value="1"/>
</dbReference>
<proteinExistence type="predicted"/>
<reference evidence="3" key="1">
    <citation type="journal article" date="2011" name="J. Bacteriol.">
        <title>Complete genome sequence of NBRC 3288, a unique cellulose-nonproducing strain of Gluconacetobacter xylinus isolated from vinegar.</title>
        <authorList>
            <person name="Ogino H."/>
            <person name="Azuma Y."/>
            <person name="Hosoyama A."/>
            <person name="Nakazawa H."/>
            <person name="Matsutani M."/>
            <person name="Hasegawa A."/>
            <person name="Otsuyama K."/>
            <person name="Matsushita K."/>
            <person name="Fujita N."/>
            <person name="Shirai M."/>
        </authorList>
    </citation>
    <scope>NUCLEOTIDE SEQUENCE [LARGE SCALE GENOMIC DNA]</scope>
    <source>
        <strain evidence="3">NBRC 3288 / BCRC 11682 / LMG 1693</strain>
    </source>
</reference>
<protein>
    <submittedName>
        <fullName evidence="2">Transposase</fullName>
    </submittedName>
</protein>
<dbReference type="InterPro" id="IPR025161">
    <property type="entry name" value="IS402-like_dom"/>
</dbReference>
<evidence type="ECO:0000259" key="1">
    <source>
        <dbReference type="Pfam" id="PF13340"/>
    </source>
</evidence>
<dbReference type="Proteomes" id="UP000009044">
    <property type="component" value="Chromosome"/>
</dbReference>
<dbReference type="AlphaFoldDB" id="G2I025"/>